<accession>A0A401H5B8</accession>
<keyword evidence="2" id="KW-1185">Reference proteome</keyword>
<protein>
    <submittedName>
        <fullName evidence="1">Uncharacterized protein</fullName>
    </submittedName>
</protein>
<comment type="caution">
    <text evidence="1">The sequence shown here is derived from an EMBL/GenBank/DDBJ whole genome shotgun (WGS) entry which is preliminary data.</text>
</comment>
<evidence type="ECO:0000313" key="1">
    <source>
        <dbReference type="EMBL" id="GBE89579.1"/>
    </source>
</evidence>
<organism evidence="1 2">
    <name type="scientific">Sparassis crispa</name>
    <dbReference type="NCBI Taxonomy" id="139825"/>
    <lineage>
        <taxon>Eukaryota</taxon>
        <taxon>Fungi</taxon>
        <taxon>Dikarya</taxon>
        <taxon>Basidiomycota</taxon>
        <taxon>Agaricomycotina</taxon>
        <taxon>Agaricomycetes</taxon>
        <taxon>Polyporales</taxon>
        <taxon>Sparassidaceae</taxon>
        <taxon>Sparassis</taxon>
    </lineage>
</organism>
<proteinExistence type="predicted"/>
<dbReference type="GeneID" id="38786496"/>
<dbReference type="EMBL" id="BFAD01000016">
    <property type="protein sequence ID" value="GBE89579.1"/>
    <property type="molecule type" value="Genomic_DNA"/>
</dbReference>
<dbReference type="Proteomes" id="UP000287166">
    <property type="component" value="Unassembled WGS sequence"/>
</dbReference>
<dbReference type="RefSeq" id="XP_027620492.1">
    <property type="nucleotide sequence ID" value="XM_027764691.1"/>
</dbReference>
<name>A0A401H5B8_9APHY</name>
<reference evidence="1 2" key="1">
    <citation type="journal article" date="2018" name="Sci. Rep.">
        <title>Genome sequence of the cauliflower mushroom Sparassis crispa (Hanabiratake) and its association with beneficial usage.</title>
        <authorList>
            <person name="Kiyama R."/>
            <person name="Furutani Y."/>
            <person name="Kawaguchi K."/>
            <person name="Nakanishi T."/>
        </authorList>
    </citation>
    <scope>NUCLEOTIDE SEQUENCE [LARGE SCALE GENOMIC DNA]</scope>
</reference>
<gene>
    <name evidence="1" type="ORF">SCP_1602420</name>
</gene>
<dbReference type="InParanoid" id="A0A401H5B8"/>
<dbReference type="AlphaFoldDB" id="A0A401H5B8"/>
<sequence length="75" mass="8605">MKQSTSYLSGTWLMTHSTNLIFGVVVREGSSDWFAQLQAAAMPPVVGWWKTIVWDRCVDPLNRGWLVLVLRQQIQ</sequence>
<evidence type="ECO:0000313" key="2">
    <source>
        <dbReference type="Proteomes" id="UP000287166"/>
    </source>
</evidence>